<dbReference type="SMART" id="SM00530">
    <property type="entry name" value="HTH_XRE"/>
    <property type="match status" value="1"/>
</dbReference>
<keyword evidence="2" id="KW-1133">Transmembrane helix</keyword>
<dbReference type="CDD" id="cd00093">
    <property type="entry name" value="HTH_XRE"/>
    <property type="match status" value="1"/>
</dbReference>
<feature type="transmembrane region" description="Helical" evidence="2">
    <location>
        <begin position="76"/>
        <end position="101"/>
    </location>
</feature>
<dbReference type="GO" id="GO:0003677">
    <property type="term" value="F:DNA binding"/>
    <property type="evidence" value="ECO:0007669"/>
    <property type="project" value="UniProtKB-KW"/>
</dbReference>
<dbReference type="EMBL" id="CP045143">
    <property type="protein sequence ID" value="QFR21961.1"/>
    <property type="molecule type" value="Genomic_DNA"/>
</dbReference>
<sequence length="145" mass="15668">MAAMSLGEAIVAYRQDHHLTQEDLASQLFVTRQAVSAWEQGKTWPDPEILANLNTLMASDFVKPAPPEADVPPSDAVTILLIMVAILVPVIGLAGPLVVLFNRRFPRWSKITAGVVIGVEVLILVVMILIVLLSAFTVTSTHTTS</sequence>
<evidence type="ECO:0000313" key="5">
    <source>
        <dbReference type="Proteomes" id="UP000326779"/>
    </source>
</evidence>
<dbReference type="Gene3D" id="1.10.260.40">
    <property type="entry name" value="lambda repressor-like DNA-binding domains"/>
    <property type="match status" value="1"/>
</dbReference>
<name>A0A5P8M1C5_9LACO</name>
<dbReference type="Proteomes" id="UP000326779">
    <property type="component" value="Chromosome"/>
</dbReference>
<organism evidence="4 5">
    <name type="scientific">Schleiferilactobacillus harbinensis</name>
    <dbReference type="NCBI Taxonomy" id="304207"/>
    <lineage>
        <taxon>Bacteria</taxon>
        <taxon>Bacillati</taxon>
        <taxon>Bacillota</taxon>
        <taxon>Bacilli</taxon>
        <taxon>Lactobacillales</taxon>
        <taxon>Lactobacillaceae</taxon>
        <taxon>Schleiferilactobacillus</taxon>
    </lineage>
</organism>
<evidence type="ECO:0000256" key="2">
    <source>
        <dbReference type="SAM" id="Phobius"/>
    </source>
</evidence>
<dbReference type="PROSITE" id="PS50943">
    <property type="entry name" value="HTH_CROC1"/>
    <property type="match status" value="1"/>
</dbReference>
<accession>A0A5P8M1C5</accession>
<keyword evidence="2" id="KW-0812">Transmembrane</keyword>
<protein>
    <submittedName>
        <fullName evidence="4">Helix-turn-helix domain-containing protein</fullName>
    </submittedName>
</protein>
<feature type="domain" description="HTH cro/C1-type" evidence="3">
    <location>
        <begin position="10"/>
        <end position="53"/>
    </location>
</feature>
<evidence type="ECO:0000313" key="4">
    <source>
        <dbReference type="EMBL" id="QFR21961.1"/>
    </source>
</evidence>
<dbReference type="PANTHER" id="PTHR46558">
    <property type="entry name" value="TRACRIPTIONAL REGULATORY PROTEIN-RELATED-RELATED"/>
    <property type="match status" value="1"/>
</dbReference>
<dbReference type="KEGG" id="lhb:D1010_00070"/>
<dbReference type="InterPro" id="IPR001387">
    <property type="entry name" value="Cro/C1-type_HTH"/>
</dbReference>
<proteinExistence type="predicted"/>
<dbReference type="RefSeq" id="WP_152259965.1">
    <property type="nucleotide sequence ID" value="NZ_JBDOBX010000004.1"/>
</dbReference>
<keyword evidence="1" id="KW-0238">DNA-binding</keyword>
<keyword evidence="2" id="KW-0472">Membrane</keyword>
<dbReference type="AlphaFoldDB" id="A0A5P8M1C5"/>
<gene>
    <name evidence="4" type="ORF">D1010_00070</name>
</gene>
<dbReference type="PANTHER" id="PTHR46558:SF15">
    <property type="entry name" value="HELIX-TURN-HELIX DOMAIN PROTEIN"/>
    <property type="match status" value="1"/>
</dbReference>
<dbReference type="SUPFAM" id="SSF47413">
    <property type="entry name" value="lambda repressor-like DNA-binding domains"/>
    <property type="match status" value="1"/>
</dbReference>
<evidence type="ECO:0000259" key="3">
    <source>
        <dbReference type="PROSITE" id="PS50943"/>
    </source>
</evidence>
<dbReference type="Pfam" id="PF01381">
    <property type="entry name" value="HTH_3"/>
    <property type="match status" value="1"/>
</dbReference>
<evidence type="ECO:0000256" key="1">
    <source>
        <dbReference type="ARBA" id="ARBA00023125"/>
    </source>
</evidence>
<reference evidence="4 5" key="1">
    <citation type="submission" date="2019-10" db="EMBL/GenBank/DDBJ databases">
        <title>The completed genome of Lactobacillus harbinensis M1.</title>
        <authorList>
            <person name="Zheng Y."/>
        </authorList>
    </citation>
    <scope>NUCLEOTIDE SEQUENCE [LARGE SCALE GENOMIC DNA]</scope>
    <source>
        <strain evidence="4 5">M1</strain>
    </source>
</reference>
<feature type="transmembrane region" description="Helical" evidence="2">
    <location>
        <begin position="113"/>
        <end position="136"/>
    </location>
</feature>
<dbReference type="InterPro" id="IPR010982">
    <property type="entry name" value="Lambda_DNA-bd_dom_sf"/>
</dbReference>